<evidence type="ECO:0000256" key="11">
    <source>
        <dbReference type="SAM" id="Coils"/>
    </source>
</evidence>
<evidence type="ECO:0000313" key="15">
    <source>
        <dbReference type="Proteomes" id="UP001153737"/>
    </source>
</evidence>
<keyword evidence="11" id="KW-0175">Coiled coil</keyword>
<dbReference type="GO" id="GO:0047555">
    <property type="term" value="F:3',5'-cyclic-GMP phosphodiesterase activity"/>
    <property type="evidence" value="ECO:0007669"/>
    <property type="project" value="UniProtKB-EC"/>
</dbReference>
<evidence type="ECO:0000256" key="9">
    <source>
        <dbReference type="PIRSR" id="PIRSR623088-3"/>
    </source>
</evidence>
<feature type="compositionally biased region" description="Polar residues" evidence="12">
    <location>
        <begin position="872"/>
        <end position="882"/>
    </location>
</feature>
<feature type="domain" description="PDEase" evidence="13">
    <location>
        <begin position="167"/>
        <end position="496"/>
    </location>
</feature>
<feature type="binding site" evidence="8">
    <location>
        <position position="452"/>
    </location>
    <ligand>
        <name>AMP</name>
        <dbReference type="ChEBI" id="CHEBI:456215"/>
    </ligand>
</feature>
<dbReference type="PANTHER" id="PTHR11347">
    <property type="entry name" value="CYCLIC NUCLEOTIDE PHOSPHODIESTERASE"/>
    <property type="match status" value="1"/>
</dbReference>
<feature type="binding site" evidence="9">
    <location>
        <position position="291"/>
    </location>
    <ligand>
        <name>Zn(2+)</name>
        <dbReference type="ChEBI" id="CHEBI:29105"/>
        <label>1</label>
    </ligand>
</feature>
<dbReference type="InterPro" id="IPR003607">
    <property type="entry name" value="HD/PDEase_dom"/>
</dbReference>
<keyword evidence="15" id="KW-1185">Reference proteome</keyword>
<keyword evidence="3 9" id="KW-0479">Metal-binding</keyword>
<dbReference type="InterPro" id="IPR023088">
    <property type="entry name" value="PDEase"/>
</dbReference>
<dbReference type="AlphaFoldDB" id="A0A9P0GKL6"/>
<evidence type="ECO:0000256" key="7">
    <source>
        <dbReference type="PIRSR" id="PIRSR623088-1"/>
    </source>
</evidence>
<organism evidence="14 15">
    <name type="scientific">Phaedon cochleariae</name>
    <name type="common">Mustard beetle</name>
    <dbReference type="NCBI Taxonomy" id="80249"/>
    <lineage>
        <taxon>Eukaryota</taxon>
        <taxon>Metazoa</taxon>
        <taxon>Ecdysozoa</taxon>
        <taxon>Arthropoda</taxon>
        <taxon>Hexapoda</taxon>
        <taxon>Insecta</taxon>
        <taxon>Pterygota</taxon>
        <taxon>Neoptera</taxon>
        <taxon>Endopterygota</taxon>
        <taxon>Coleoptera</taxon>
        <taxon>Polyphaga</taxon>
        <taxon>Cucujiformia</taxon>
        <taxon>Chrysomeloidea</taxon>
        <taxon>Chrysomelidae</taxon>
        <taxon>Chrysomelinae</taxon>
        <taxon>Chrysomelini</taxon>
        <taxon>Phaedon</taxon>
    </lineage>
</organism>
<dbReference type="Proteomes" id="UP001153737">
    <property type="component" value="Chromosome 10"/>
</dbReference>
<feature type="binding site" evidence="9">
    <location>
        <position position="401"/>
    </location>
    <ligand>
        <name>Zn(2+)</name>
        <dbReference type="ChEBI" id="CHEBI:29105"/>
        <label>1</label>
    </ligand>
</feature>
<dbReference type="OrthoDB" id="546632at2759"/>
<feature type="binding site" evidence="9">
    <location>
        <position position="292"/>
    </location>
    <ligand>
        <name>Zn(2+)</name>
        <dbReference type="ChEBI" id="CHEBI:29105"/>
        <label>1</label>
    </ligand>
</feature>
<feature type="binding site" evidence="9">
    <location>
        <position position="255"/>
    </location>
    <ligand>
        <name>Zn(2+)</name>
        <dbReference type="ChEBI" id="CHEBI:29105"/>
        <label>1</label>
    </ligand>
</feature>
<feature type="compositionally biased region" description="Polar residues" evidence="12">
    <location>
        <begin position="755"/>
        <end position="771"/>
    </location>
</feature>
<feature type="region of interest" description="Disordered" evidence="12">
    <location>
        <begin position="956"/>
        <end position="977"/>
    </location>
</feature>
<feature type="region of interest" description="Disordered" evidence="12">
    <location>
        <begin position="837"/>
        <end position="939"/>
    </location>
</feature>
<feature type="binding site" evidence="8">
    <location>
        <position position="401"/>
    </location>
    <ligand>
        <name>AMP</name>
        <dbReference type="ChEBI" id="CHEBI:456215"/>
    </ligand>
</feature>
<name>A0A9P0GKL6_PHACE</name>
<protein>
    <recommendedName>
        <fullName evidence="10">Phosphodiesterase</fullName>
        <ecNumber evidence="10">3.1.4.-</ecNumber>
    </recommendedName>
</protein>
<dbReference type="EMBL" id="OU896716">
    <property type="protein sequence ID" value="CAH1117886.1"/>
    <property type="molecule type" value="Genomic_DNA"/>
</dbReference>
<feature type="region of interest" description="Disordered" evidence="12">
    <location>
        <begin position="686"/>
        <end position="722"/>
    </location>
</feature>
<feature type="compositionally biased region" description="Acidic residues" evidence="12">
    <location>
        <begin position="693"/>
        <end position="702"/>
    </location>
</feature>
<dbReference type="Pfam" id="PF00233">
    <property type="entry name" value="PDEase_I"/>
    <property type="match status" value="1"/>
</dbReference>
<feature type="compositionally biased region" description="Acidic residues" evidence="12">
    <location>
        <begin position="575"/>
        <end position="590"/>
    </location>
</feature>
<dbReference type="PROSITE" id="PS51845">
    <property type="entry name" value="PDEASE_I_2"/>
    <property type="match status" value="1"/>
</dbReference>
<evidence type="ECO:0000256" key="1">
    <source>
        <dbReference type="ARBA" id="ARBA00000583"/>
    </source>
</evidence>
<evidence type="ECO:0000256" key="5">
    <source>
        <dbReference type="ARBA" id="ARBA00037913"/>
    </source>
</evidence>
<dbReference type="Gene3D" id="1.10.1300.10">
    <property type="entry name" value="3'5'-cyclic nucleotide phosphodiesterase, catalytic domain"/>
    <property type="match status" value="1"/>
</dbReference>
<feature type="compositionally biased region" description="Polar residues" evidence="12">
    <location>
        <begin position="604"/>
        <end position="614"/>
    </location>
</feature>
<reference evidence="14" key="1">
    <citation type="submission" date="2022-01" db="EMBL/GenBank/DDBJ databases">
        <authorList>
            <person name="King R."/>
        </authorList>
    </citation>
    <scope>NUCLEOTIDE SEQUENCE</scope>
</reference>
<comment type="similarity">
    <text evidence="6">Belongs to the cyclic nucleotide phosphodiesterase family. PDE9 subfamily.</text>
</comment>
<evidence type="ECO:0000256" key="2">
    <source>
        <dbReference type="ARBA" id="ARBA00022535"/>
    </source>
</evidence>
<feature type="region of interest" description="Disordered" evidence="12">
    <location>
        <begin position="737"/>
        <end position="787"/>
    </location>
</feature>
<evidence type="ECO:0000313" key="14">
    <source>
        <dbReference type="EMBL" id="CAH1117886.1"/>
    </source>
</evidence>
<evidence type="ECO:0000256" key="8">
    <source>
        <dbReference type="PIRSR" id="PIRSR623088-2"/>
    </source>
</evidence>
<comment type="cofactor">
    <cofactor evidence="10">
        <name>a divalent metal cation</name>
        <dbReference type="ChEBI" id="CHEBI:60240"/>
    </cofactor>
    <text evidence="10">Binds 2 divalent metal cations per subunit. Site 1 may preferentially bind zinc ions, while site 2 has a preference for magnesium and/or manganese ions.</text>
</comment>
<keyword evidence="2" id="KW-0140">cGMP</keyword>
<comment type="pathway">
    <text evidence="5">Purine metabolism; 3',5'-cyclic GMP degradation; GMP from 3',5'-cyclic GMP: step 1/1.</text>
</comment>
<comment type="catalytic activity">
    <reaction evidence="1">
        <text>3',5'-cyclic GMP + H2O = GMP + H(+)</text>
        <dbReference type="Rhea" id="RHEA:16957"/>
        <dbReference type="ChEBI" id="CHEBI:15377"/>
        <dbReference type="ChEBI" id="CHEBI:15378"/>
        <dbReference type="ChEBI" id="CHEBI:57746"/>
        <dbReference type="ChEBI" id="CHEBI:58115"/>
        <dbReference type="EC" id="3.1.4.35"/>
    </reaction>
</comment>
<feature type="compositionally biased region" description="Basic and acidic residues" evidence="12">
    <location>
        <begin position="967"/>
        <end position="977"/>
    </location>
</feature>
<dbReference type="InterPro" id="IPR036971">
    <property type="entry name" value="PDEase_catalytic_dom_sf"/>
</dbReference>
<dbReference type="GO" id="GO:0046872">
    <property type="term" value="F:metal ion binding"/>
    <property type="evidence" value="ECO:0007669"/>
    <property type="project" value="UniProtKB-KW"/>
</dbReference>
<feature type="compositionally biased region" description="Polar residues" evidence="12">
    <location>
        <begin position="515"/>
        <end position="535"/>
    </location>
</feature>
<evidence type="ECO:0000256" key="3">
    <source>
        <dbReference type="ARBA" id="ARBA00022723"/>
    </source>
</evidence>
<evidence type="ECO:0000256" key="12">
    <source>
        <dbReference type="SAM" id="MobiDB-lite"/>
    </source>
</evidence>
<proteinExistence type="inferred from homology"/>
<evidence type="ECO:0000259" key="13">
    <source>
        <dbReference type="PROSITE" id="PS51845"/>
    </source>
</evidence>
<evidence type="ECO:0000256" key="10">
    <source>
        <dbReference type="RuleBase" id="RU363067"/>
    </source>
</evidence>
<gene>
    <name evidence="14" type="ORF">PHAECO_LOCUS1867</name>
</gene>
<dbReference type="FunFam" id="1.10.1300.10:FF:000006">
    <property type="entry name" value="Phosphodiesterase 9A"/>
    <property type="match status" value="1"/>
</dbReference>
<feature type="coiled-coil region" evidence="11">
    <location>
        <begin position="90"/>
        <end position="141"/>
    </location>
</feature>
<dbReference type="PROSITE" id="PS00126">
    <property type="entry name" value="PDEASE_I_1"/>
    <property type="match status" value="1"/>
</dbReference>
<evidence type="ECO:0000256" key="6">
    <source>
        <dbReference type="ARBA" id="ARBA00061167"/>
    </source>
</evidence>
<dbReference type="GO" id="GO:0007165">
    <property type="term" value="P:signal transduction"/>
    <property type="evidence" value="ECO:0007669"/>
    <property type="project" value="InterPro"/>
</dbReference>
<dbReference type="CDD" id="cd00077">
    <property type="entry name" value="HDc"/>
    <property type="match status" value="1"/>
</dbReference>
<dbReference type="PRINTS" id="PR00387">
    <property type="entry name" value="PDIESTERASE1"/>
</dbReference>
<evidence type="ECO:0000256" key="4">
    <source>
        <dbReference type="ARBA" id="ARBA00022801"/>
    </source>
</evidence>
<feature type="binding site" evidence="8">
    <location>
        <position position="292"/>
    </location>
    <ligand>
        <name>AMP</name>
        <dbReference type="ChEBI" id="CHEBI:456215"/>
    </ligand>
</feature>
<feature type="binding site" evidence="8">
    <location>
        <begin position="251"/>
        <end position="255"/>
    </location>
    <ligand>
        <name>AMP</name>
        <dbReference type="ChEBI" id="CHEBI:456215"/>
    </ligand>
</feature>
<dbReference type="InterPro" id="IPR023174">
    <property type="entry name" value="PDEase_CS"/>
</dbReference>
<keyword evidence="4 10" id="KW-0378">Hydrolase</keyword>
<sequence length="977" mass="110376">MAAAPLPPTAVRVHFEVGTRLESAVFKADTAPEQIKDLFRVAAEASPRDILKLYNIEGQLLNISADLPPNSQDRPYTLQVVAANGMAMLRESTGSDLEALEARVSAIERQLRCELPLPAQVHELQKEVDGFKERLETSESLSWLGFYKQLPEPVSSEECRRLQYRRKSDSVKKRVKQNFANICDAQVSDNIRQWLRTPTFDARPWEDEELLLLLQQMYLDHDLCSKFAIDITTLRSFLYEAYKNYNDVPFHNFRHCFCVTQMLYAISWCVDLPSKIGDLEVLILLTSCICHDLDHPGYNNIYQINAKTELAIRYNDISPLENHHCSVAFRLLENEDCNIFKSFCSDDFKQVREGMIRCILATDMARHNEILTNFKDITPTFNYDDKAHVNLLCMVLIKVSDISNEARPMDIAEPWLDKLLQEFFKQSDAEKLEGLPVTPFMDREKITKPSSQCSFIGFVLLPLFEALGDLFLELQDLIVQPVRDALDYYRRLNEATREERLHRKSIVELVDHQHSPTTQSPDSGNALSKSNSSANIKMKKSLSFQQTRSRSRSTDEETTETEGVAILGEGQSLEDVQEDPESGDSEETANEVEVSEKTLKFKISTESSLPSTGRKSYPGSRKGSRERVQHLNHSEIARMVQKGKLRCGGGLSFDQHCLVGNKKLSFDPPEFLNEYSQTLKKKFEERLANQSDNSEDEQDEGECVMSKETLNLNKRNSEHSEKKSILKGFSNAEKLKMNNCSRTTEDAEDEPPKCPNNTRENSVKTQQSDSAVKQDEVQVPVSVETKSSRSLYSRFRYFADRFGISADYKVKNNNNHRHRKDKKPVAVVDCKKASTLPKTKGANKKGWKALLGKGKDWSSDADADSFEEENRSLPSTSRSNCASPKFSGLKGGATPQTSPSKRHSSSKIDKVNSLIQGNSLNKENSSSKQNSVGNDNSLGNDINVVDKCIAKLQQMATEESVTLKDSMTLKEADPSPI</sequence>
<dbReference type="InterPro" id="IPR002073">
    <property type="entry name" value="PDEase_catalytic_dom"/>
</dbReference>
<feature type="active site" description="Proton donor" evidence="7">
    <location>
        <position position="251"/>
    </location>
</feature>
<reference evidence="14" key="2">
    <citation type="submission" date="2022-10" db="EMBL/GenBank/DDBJ databases">
        <authorList>
            <consortium name="ENA_rothamsted_submissions"/>
            <consortium name="culmorum"/>
            <person name="King R."/>
        </authorList>
    </citation>
    <scope>NUCLEOTIDE SEQUENCE</scope>
</reference>
<feature type="compositionally biased region" description="Polar residues" evidence="12">
    <location>
        <begin position="913"/>
        <end position="939"/>
    </location>
</feature>
<feature type="compositionally biased region" description="Polar residues" evidence="12">
    <location>
        <begin position="956"/>
        <end position="965"/>
    </location>
</feature>
<feature type="binding site" evidence="9">
    <location>
        <position position="292"/>
    </location>
    <ligand>
        <name>Zn(2+)</name>
        <dbReference type="ChEBI" id="CHEBI:29105"/>
        <label>2</label>
    </ligand>
</feature>
<accession>A0A9P0GKL6</accession>
<dbReference type="EC" id="3.1.4.-" evidence="10"/>
<dbReference type="SMART" id="SM00471">
    <property type="entry name" value="HDc"/>
    <property type="match status" value="1"/>
</dbReference>
<feature type="region of interest" description="Disordered" evidence="12">
    <location>
        <begin position="510"/>
        <end position="628"/>
    </location>
</feature>
<dbReference type="SUPFAM" id="SSF109604">
    <property type="entry name" value="HD-domain/PDEase-like"/>
    <property type="match status" value="1"/>
</dbReference>